<gene>
    <name evidence="2" type="ORF">PILCRDRAFT_54103</name>
</gene>
<evidence type="ECO:0000313" key="2">
    <source>
        <dbReference type="EMBL" id="KIM77018.1"/>
    </source>
</evidence>
<dbReference type="InterPro" id="IPR000719">
    <property type="entry name" value="Prot_kinase_dom"/>
</dbReference>
<dbReference type="Pfam" id="PF00069">
    <property type="entry name" value="Pkinase"/>
    <property type="match status" value="1"/>
</dbReference>
<evidence type="ECO:0000259" key="1">
    <source>
        <dbReference type="PROSITE" id="PS50011"/>
    </source>
</evidence>
<dbReference type="HOGENOM" id="CLU_000288_7_30_1"/>
<dbReference type="Gene3D" id="1.10.510.10">
    <property type="entry name" value="Transferase(Phosphotransferase) domain 1"/>
    <property type="match status" value="1"/>
</dbReference>
<evidence type="ECO:0000313" key="3">
    <source>
        <dbReference type="Proteomes" id="UP000054166"/>
    </source>
</evidence>
<dbReference type="PROSITE" id="PS50011">
    <property type="entry name" value="PROTEIN_KINASE_DOM"/>
    <property type="match status" value="1"/>
</dbReference>
<dbReference type="STRING" id="765440.A0A0C3ASU0"/>
<feature type="domain" description="Protein kinase" evidence="1">
    <location>
        <begin position="1"/>
        <end position="71"/>
    </location>
</feature>
<sequence>LNVLINDTGKSVLCDFGLSQIKADATSRSVRLVGESIMGSHNWMAPKQLLGGLVKKPCDIYALGMTIYEVI</sequence>
<keyword evidence="3" id="KW-1185">Reference proteome</keyword>
<name>A0A0C3ASU0_PILCF</name>
<proteinExistence type="predicted"/>
<dbReference type="Proteomes" id="UP000054166">
    <property type="component" value="Unassembled WGS sequence"/>
</dbReference>
<dbReference type="InParanoid" id="A0A0C3ASU0"/>
<protein>
    <recommendedName>
        <fullName evidence="1">Protein kinase domain-containing protein</fullName>
    </recommendedName>
</protein>
<dbReference type="GO" id="GO:0004672">
    <property type="term" value="F:protein kinase activity"/>
    <property type="evidence" value="ECO:0007669"/>
    <property type="project" value="InterPro"/>
</dbReference>
<feature type="non-terminal residue" evidence="2">
    <location>
        <position position="71"/>
    </location>
</feature>
<reference evidence="2 3" key="1">
    <citation type="submission" date="2014-04" db="EMBL/GenBank/DDBJ databases">
        <authorList>
            <consortium name="DOE Joint Genome Institute"/>
            <person name="Kuo A."/>
            <person name="Tarkka M."/>
            <person name="Buscot F."/>
            <person name="Kohler A."/>
            <person name="Nagy L.G."/>
            <person name="Floudas D."/>
            <person name="Copeland A."/>
            <person name="Barry K.W."/>
            <person name="Cichocki N."/>
            <person name="Veneault-Fourrey C."/>
            <person name="LaButti K."/>
            <person name="Lindquist E.A."/>
            <person name="Lipzen A."/>
            <person name="Lundell T."/>
            <person name="Morin E."/>
            <person name="Murat C."/>
            <person name="Sun H."/>
            <person name="Tunlid A."/>
            <person name="Henrissat B."/>
            <person name="Grigoriev I.V."/>
            <person name="Hibbett D.S."/>
            <person name="Martin F."/>
            <person name="Nordberg H.P."/>
            <person name="Cantor M.N."/>
            <person name="Hua S.X."/>
        </authorList>
    </citation>
    <scope>NUCLEOTIDE SEQUENCE [LARGE SCALE GENOMIC DNA]</scope>
    <source>
        <strain evidence="2 3">F 1598</strain>
    </source>
</reference>
<dbReference type="EMBL" id="KN833029">
    <property type="protein sequence ID" value="KIM77018.1"/>
    <property type="molecule type" value="Genomic_DNA"/>
</dbReference>
<dbReference type="InterPro" id="IPR011009">
    <property type="entry name" value="Kinase-like_dom_sf"/>
</dbReference>
<dbReference type="OrthoDB" id="2995856at2759"/>
<dbReference type="GO" id="GO:0005524">
    <property type="term" value="F:ATP binding"/>
    <property type="evidence" value="ECO:0007669"/>
    <property type="project" value="InterPro"/>
</dbReference>
<dbReference type="AlphaFoldDB" id="A0A0C3ASU0"/>
<feature type="non-terminal residue" evidence="2">
    <location>
        <position position="1"/>
    </location>
</feature>
<dbReference type="SUPFAM" id="SSF56112">
    <property type="entry name" value="Protein kinase-like (PK-like)"/>
    <property type="match status" value="1"/>
</dbReference>
<reference evidence="3" key="2">
    <citation type="submission" date="2015-01" db="EMBL/GenBank/DDBJ databases">
        <title>Evolutionary Origins and Diversification of the Mycorrhizal Mutualists.</title>
        <authorList>
            <consortium name="DOE Joint Genome Institute"/>
            <consortium name="Mycorrhizal Genomics Consortium"/>
            <person name="Kohler A."/>
            <person name="Kuo A."/>
            <person name="Nagy L.G."/>
            <person name="Floudas D."/>
            <person name="Copeland A."/>
            <person name="Barry K.W."/>
            <person name="Cichocki N."/>
            <person name="Veneault-Fourrey C."/>
            <person name="LaButti K."/>
            <person name="Lindquist E.A."/>
            <person name="Lipzen A."/>
            <person name="Lundell T."/>
            <person name="Morin E."/>
            <person name="Murat C."/>
            <person name="Riley R."/>
            <person name="Ohm R."/>
            <person name="Sun H."/>
            <person name="Tunlid A."/>
            <person name="Henrissat B."/>
            <person name="Grigoriev I.V."/>
            <person name="Hibbett D.S."/>
            <person name="Martin F."/>
        </authorList>
    </citation>
    <scope>NUCLEOTIDE SEQUENCE [LARGE SCALE GENOMIC DNA]</scope>
    <source>
        <strain evidence="3">F 1598</strain>
    </source>
</reference>
<accession>A0A0C3ASU0</accession>
<organism evidence="2 3">
    <name type="scientific">Piloderma croceum (strain F 1598)</name>
    <dbReference type="NCBI Taxonomy" id="765440"/>
    <lineage>
        <taxon>Eukaryota</taxon>
        <taxon>Fungi</taxon>
        <taxon>Dikarya</taxon>
        <taxon>Basidiomycota</taxon>
        <taxon>Agaricomycotina</taxon>
        <taxon>Agaricomycetes</taxon>
        <taxon>Agaricomycetidae</taxon>
        <taxon>Atheliales</taxon>
        <taxon>Atheliaceae</taxon>
        <taxon>Piloderma</taxon>
    </lineage>
</organism>